<sequence>MSLSVIPRVAIRLSPQNAIRGTARAIATPCRHLITRPTPQSCVNSTRTFATSPILHKKAGKANKAHARSDSSPPVSAPGLPTATDDAFDLSSLESSILKAIEKLTHELSQLRSGGRLSPEVVEGLKVQLGTAGKDGVGKETVRLGDIAQVVPRGRMLNVICGEAEHIKPISSAISSSPHSLTPLSPESANPLTIQVPLPPPTGETRRFAIESATKAAAEADKWIQNSRQSHNKGLRKKSLDKSVLPDDLQKASKLMEEVVKKGHAEVKRIVEGAKKVLESQ</sequence>
<reference evidence="6" key="1">
    <citation type="journal article" date="2020" name="Stud. Mycol.">
        <title>101 Dothideomycetes genomes: a test case for predicting lifestyles and emergence of pathogens.</title>
        <authorList>
            <person name="Haridas S."/>
            <person name="Albert R."/>
            <person name="Binder M."/>
            <person name="Bloem J."/>
            <person name="Labutti K."/>
            <person name="Salamov A."/>
            <person name="Andreopoulos B."/>
            <person name="Baker S."/>
            <person name="Barry K."/>
            <person name="Bills G."/>
            <person name="Bluhm B."/>
            <person name="Cannon C."/>
            <person name="Castanera R."/>
            <person name="Culley D."/>
            <person name="Daum C."/>
            <person name="Ezra D."/>
            <person name="Gonzalez J."/>
            <person name="Henrissat B."/>
            <person name="Kuo A."/>
            <person name="Liang C."/>
            <person name="Lipzen A."/>
            <person name="Lutzoni F."/>
            <person name="Magnuson J."/>
            <person name="Mondo S."/>
            <person name="Nolan M."/>
            <person name="Ohm R."/>
            <person name="Pangilinan J."/>
            <person name="Park H.-J."/>
            <person name="Ramirez L."/>
            <person name="Alfaro M."/>
            <person name="Sun H."/>
            <person name="Tritt A."/>
            <person name="Yoshinaga Y."/>
            <person name="Zwiers L.-H."/>
            <person name="Turgeon B."/>
            <person name="Goodwin S."/>
            <person name="Spatafora J."/>
            <person name="Crous P."/>
            <person name="Grigoriev I."/>
        </authorList>
    </citation>
    <scope>NUCLEOTIDE SEQUENCE</scope>
    <source>
        <strain evidence="6">CBS 473.64</strain>
    </source>
</reference>
<name>A0A6A6S8E0_9PLEO</name>
<dbReference type="Proteomes" id="UP000799753">
    <property type="component" value="Unassembled WGS sequence"/>
</dbReference>
<dbReference type="InterPro" id="IPR023584">
    <property type="entry name" value="Ribosome_recyc_fac_dom"/>
</dbReference>
<evidence type="ECO:0000259" key="5">
    <source>
        <dbReference type="Pfam" id="PF01765"/>
    </source>
</evidence>
<dbReference type="PANTHER" id="PTHR20982">
    <property type="entry name" value="RIBOSOME RECYCLING FACTOR"/>
    <property type="match status" value="1"/>
</dbReference>
<feature type="domain" description="Ribosome recycling factor" evidence="5">
    <location>
        <begin position="105"/>
        <end position="277"/>
    </location>
</feature>
<gene>
    <name evidence="6" type="ORF">P280DRAFT_423561</name>
</gene>
<evidence type="ECO:0000256" key="2">
    <source>
        <dbReference type="ARBA" id="ARBA00022917"/>
    </source>
</evidence>
<evidence type="ECO:0000313" key="7">
    <source>
        <dbReference type="Proteomes" id="UP000799753"/>
    </source>
</evidence>
<dbReference type="Pfam" id="PF01765">
    <property type="entry name" value="RRF"/>
    <property type="match status" value="1"/>
</dbReference>
<evidence type="ECO:0000313" key="6">
    <source>
        <dbReference type="EMBL" id="KAF2642688.1"/>
    </source>
</evidence>
<proteinExistence type="inferred from homology"/>
<organism evidence="6 7">
    <name type="scientific">Massarina eburnea CBS 473.64</name>
    <dbReference type="NCBI Taxonomy" id="1395130"/>
    <lineage>
        <taxon>Eukaryota</taxon>
        <taxon>Fungi</taxon>
        <taxon>Dikarya</taxon>
        <taxon>Ascomycota</taxon>
        <taxon>Pezizomycotina</taxon>
        <taxon>Dothideomycetes</taxon>
        <taxon>Pleosporomycetidae</taxon>
        <taxon>Pleosporales</taxon>
        <taxon>Massarineae</taxon>
        <taxon>Massarinaceae</taxon>
        <taxon>Massarina</taxon>
    </lineage>
</organism>
<dbReference type="InterPro" id="IPR002661">
    <property type="entry name" value="Ribosome_recyc_fac"/>
</dbReference>
<keyword evidence="7" id="KW-1185">Reference proteome</keyword>
<evidence type="ECO:0000256" key="1">
    <source>
        <dbReference type="ARBA" id="ARBA00005912"/>
    </source>
</evidence>
<dbReference type="EMBL" id="MU006781">
    <property type="protein sequence ID" value="KAF2642688.1"/>
    <property type="molecule type" value="Genomic_DNA"/>
</dbReference>
<accession>A0A6A6S8E0</accession>
<keyword evidence="2" id="KW-0648">Protein biosynthesis</keyword>
<protein>
    <submittedName>
        <fullName evidence="6">Ribosome recycling factor</fullName>
    </submittedName>
</protein>
<dbReference type="InterPro" id="IPR036191">
    <property type="entry name" value="RRF_sf"/>
</dbReference>
<comment type="function">
    <text evidence="3">Necessary for protein synthesis in mitochondria. Functions as a ribosome recycling factor in mitochondria.</text>
</comment>
<comment type="similarity">
    <text evidence="1">Belongs to the RRF family.</text>
</comment>
<dbReference type="GO" id="GO:0005739">
    <property type="term" value="C:mitochondrion"/>
    <property type="evidence" value="ECO:0007669"/>
    <property type="project" value="TreeGrafter"/>
</dbReference>
<dbReference type="SUPFAM" id="SSF55194">
    <property type="entry name" value="Ribosome recycling factor, RRF"/>
    <property type="match status" value="1"/>
</dbReference>
<dbReference type="GO" id="GO:0043023">
    <property type="term" value="F:ribosomal large subunit binding"/>
    <property type="evidence" value="ECO:0007669"/>
    <property type="project" value="TreeGrafter"/>
</dbReference>
<feature type="region of interest" description="Disordered" evidence="4">
    <location>
        <begin position="220"/>
        <end position="242"/>
    </location>
</feature>
<dbReference type="AlphaFoldDB" id="A0A6A6S8E0"/>
<feature type="compositionally biased region" description="Basic residues" evidence="4">
    <location>
        <begin position="55"/>
        <end position="66"/>
    </location>
</feature>
<evidence type="ECO:0000256" key="3">
    <source>
        <dbReference type="ARBA" id="ARBA00024909"/>
    </source>
</evidence>
<feature type="non-terminal residue" evidence="6">
    <location>
        <position position="1"/>
    </location>
</feature>
<dbReference type="Gene3D" id="3.30.1360.40">
    <property type="match status" value="1"/>
</dbReference>
<dbReference type="Gene3D" id="1.10.132.20">
    <property type="entry name" value="Ribosome-recycling factor"/>
    <property type="match status" value="1"/>
</dbReference>
<feature type="region of interest" description="Disordered" evidence="4">
    <location>
        <begin position="53"/>
        <end position="83"/>
    </location>
</feature>
<dbReference type="OrthoDB" id="407355at2759"/>
<dbReference type="PANTHER" id="PTHR20982:SF3">
    <property type="entry name" value="MITOCHONDRIAL RIBOSOME RECYCLING FACTOR PSEUDO 1"/>
    <property type="match status" value="1"/>
</dbReference>
<dbReference type="GO" id="GO:0006412">
    <property type="term" value="P:translation"/>
    <property type="evidence" value="ECO:0007669"/>
    <property type="project" value="UniProtKB-KW"/>
</dbReference>
<evidence type="ECO:0000256" key="4">
    <source>
        <dbReference type="SAM" id="MobiDB-lite"/>
    </source>
</evidence>